<feature type="region of interest" description="Disordered" evidence="1">
    <location>
        <begin position="28"/>
        <end position="92"/>
    </location>
</feature>
<evidence type="ECO:0000313" key="2">
    <source>
        <dbReference type="EMBL" id="PUZ61302.1"/>
    </source>
</evidence>
<organism evidence="2 3">
    <name type="scientific">Panicum hallii var. hallii</name>
    <dbReference type="NCBI Taxonomy" id="1504633"/>
    <lineage>
        <taxon>Eukaryota</taxon>
        <taxon>Viridiplantae</taxon>
        <taxon>Streptophyta</taxon>
        <taxon>Embryophyta</taxon>
        <taxon>Tracheophyta</taxon>
        <taxon>Spermatophyta</taxon>
        <taxon>Magnoliopsida</taxon>
        <taxon>Liliopsida</taxon>
        <taxon>Poales</taxon>
        <taxon>Poaceae</taxon>
        <taxon>PACMAD clade</taxon>
        <taxon>Panicoideae</taxon>
        <taxon>Panicodae</taxon>
        <taxon>Paniceae</taxon>
        <taxon>Panicinae</taxon>
        <taxon>Panicum</taxon>
        <taxon>Panicum sect. Panicum</taxon>
    </lineage>
</organism>
<feature type="compositionally biased region" description="Polar residues" evidence="1">
    <location>
        <begin position="174"/>
        <end position="184"/>
    </location>
</feature>
<dbReference type="AlphaFoldDB" id="A0A2T7E0G9"/>
<reference evidence="2 3" key="1">
    <citation type="submission" date="2018-04" db="EMBL/GenBank/DDBJ databases">
        <title>WGS assembly of Panicum hallii var. hallii HAL2.</title>
        <authorList>
            <person name="Lovell J."/>
            <person name="Jenkins J."/>
            <person name="Lowry D."/>
            <person name="Mamidi S."/>
            <person name="Sreedasyam A."/>
            <person name="Weng X."/>
            <person name="Barry K."/>
            <person name="Bonette J."/>
            <person name="Campitelli B."/>
            <person name="Daum C."/>
            <person name="Gordon S."/>
            <person name="Gould B."/>
            <person name="Lipzen A."/>
            <person name="MacQueen A."/>
            <person name="Palacio-Mejia J."/>
            <person name="Plott C."/>
            <person name="Shakirov E."/>
            <person name="Shu S."/>
            <person name="Yoshinaga Y."/>
            <person name="Zane M."/>
            <person name="Rokhsar D."/>
            <person name="Grimwood J."/>
            <person name="Schmutz J."/>
            <person name="Juenger T."/>
        </authorList>
    </citation>
    <scope>NUCLEOTIDE SEQUENCE [LARGE SCALE GENOMIC DNA]</scope>
    <source>
        <strain evidence="3">cv. HAL2</strain>
    </source>
</reference>
<gene>
    <name evidence="2" type="ORF">GQ55_4G265600</name>
</gene>
<proteinExistence type="predicted"/>
<evidence type="ECO:0000256" key="1">
    <source>
        <dbReference type="SAM" id="MobiDB-lite"/>
    </source>
</evidence>
<feature type="compositionally biased region" description="Low complexity" evidence="1">
    <location>
        <begin position="47"/>
        <end position="60"/>
    </location>
</feature>
<evidence type="ECO:0000313" key="3">
    <source>
        <dbReference type="Proteomes" id="UP000244336"/>
    </source>
</evidence>
<protein>
    <submittedName>
        <fullName evidence="2">Uncharacterized protein</fullName>
    </submittedName>
</protein>
<sequence>MKQQMQQIQQQVQQLQMMNSFSLQQTYAGARPQFDMPPFPYPPVVPQPTQSTQPSDTSPSHLDASRGSRTEQTPDAGLTPEVGSTGGQVTSLAPPSQAMLWSMPATPHLPPMLHMASTSHMPSMPHMQPMASMPFMASMPPMPWGFPPQLLQSQMPLGFTPLSTYVPRSPGAASGSQENPSSEASYMEQLFGTTVAPESG</sequence>
<feature type="compositionally biased region" description="Pro residues" evidence="1">
    <location>
        <begin position="35"/>
        <end position="46"/>
    </location>
</feature>
<feature type="region of interest" description="Disordered" evidence="1">
    <location>
        <begin position="167"/>
        <end position="200"/>
    </location>
</feature>
<dbReference type="EMBL" id="CM009752">
    <property type="protein sequence ID" value="PUZ61302.1"/>
    <property type="molecule type" value="Genomic_DNA"/>
</dbReference>
<accession>A0A2T7E0G9</accession>
<keyword evidence="3" id="KW-1185">Reference proteome</keyword>
<dbReference type="Gramene" id="PUZ61302">
    <property type="protein sequence ID" value="PUZ61302"/>
    <property type="gene ID" value="GQ55_4G265600"/>
</dbReference>
<name>A0A2T7E0G9_9POAL</name>
<dbReference type="Proteomes" id="UP000244336">
    <property type="component" value="Chromosome 4"/>
</dbReference>